<keyword evidence="13" id="KW-1185">Reference proteome</keyword>
<dbReference type="PANTHER" id="PTHR12734:SF0">
    <property type="entry name" value="18S RRNA (GUANINE-N(7))-METHYLTRANSFERASE-RELATED"/>
    <property type="match status" value="1"/>
</dbReference>
<dbReference type="Pfam" id="PF12589">
    <property type="entry name" value="WBS_methylT"/>
    <property type="match status" value="1"/>
</dbReference>
<dbReference type="Proteomes" id="UP000001876">
    <property type="component" value="Unassembled WGS sequence"/>
</dbReference>
<dbReference type="KEGG" id="mpp:MICPUCDRAFT_55308"/>
<name>C1MKE4_MICPC</name>
<keyword evidence="4" id="KW-0963">Cytoplasm</keyword>
<dbReference type="AlphaFoldDB" id="C1MKE4"/>
<evidence type="ECO:0000259" key="11">
    <source>
        <dbReference type="Pfam" id="PF12589"/>
    </source>
</evidence>
<evidence type="ECO:0000256" key="8">
    <source>
        <dbReference type="ARBA" id="ARBA00023242"/>
    </source>
</evidence>
<dbReference type="Gene3D" id="3.40.50.150">
    <property type="entry name" value="Vaccinia Virus protein VP39"/>
    <property type="match status" value="1"/>
</dbReference>
<gene>
    <name evidence="12" type="ORF">MICPUCDRAFT_55308</name>
</gene>
<keyword evidence="8" id="KW-0539">Nucleus</keyword>
<dbReference type="CDD" id="cd02440">
    <property type="entry name" value="AdoMet_MTases"/>
    <property type="match status" value="1"/>
</dbReference>
<evidence type="ECO:0000313" key="12">
    <source>
        <dbReference type="EMBL" id="EEH59358.1"/>
    </source>
</evidence>
<dbReference type="GO" id="GO:0070476">
    <property type="term" value="P:rRNA (guanine-N7)-methylation"/>
    <property type="evidence" value="ECO:0007669"/>
    <property type="project" value="InterPro"/>
</dbReference>
<evidence type="ECO:0000256" key="2">
    <source>
        <dbReference type="ARBA" id="ARBA00004496"/>
    </source>
</evidence>
<feature type="region of interest" description="Disordered" evidence="9">
    <location>
        <begin position="238"/>
        <end position="299"/>
    </location>
</feature>
<dbReference type="GO" id="GO:0005730">
    <property type="term" value="C:nucleolus"/>
    <property type="evidence" value="ECO:0007669"/>
    <property type="project" value="UniProtKB-ARBA"/>
</dbReference>
<feature type="compositionally biased region" description="Low complexity" evidence="9">
    <location>
        <begin position="245"/>
        <end position="255"/>
    </location>
</feature>
<dbReference type="InterPro" id="IPR013216">
    <property type="entry name" value="Methyltransf_11"/>
</dbReference>
<evidence type="ECO:0000256" key="9">
    <source>
        <dbReference type="SAM" id="MobiDB-lite"/>
    </source>
</evidence>
<keyword evidence="6" id="KW-0808">Transferase</keyword>
<keyword evidence="7" id="KW-0949">S-adenosyl-L-methionine</keyword>
<evidence type="ECO:0000256" key="6">
    <source>
        <dbReference type="ARBA" id="ARBA00022679"/>
    </source>
</evidence>
<dbReference type="RefSeq" id="XP_003055982.1">
    <property type="nucleotide sequence ID" value="XM_003055936.1"/>
</dbReference>
<dbReference type="STRING" id="564608.C1MKE4"/>
<dbReference type="InterPro" id="IPR039769">
    <property type="entry name" value="Bud23-like"/>
</dbReference>
<dbReference type="eggNOG" id="KOG1541">
    <property type="taxonomic scope" value="Eukaryota"/>
</dbReference>
<dbReference type="InterPro" id="IPR022238">
    <property type="entry name" value="Bud23_C"/>
</dbReference>
<feature type="domain" description="Methyltransferase type 11" evidence="10">
    <location>
        <begin position="55"/>
        <end position="157"/>
    </location>
</feature>
<evidence type="ECO:0000256" key="5">
    <source>
        <dbReference type="ARBA" id="ARBA00022603"/>
    </source>
</evidence>
<organism evidence="13">
    <name type="scientific">Micromonas pusilla (strain CCMP1545)</name>
    <name type="common">Picoplanktonic green alga</name>
    <dbReference type="NCBI Taxonomy" id="564608"/>
    <lineage>
        <taxon>Eukaryota</taxon>
        <taxon>Viridiplantae</taxon>
        <taxon>Chlorophyta</taxon>
        <taxon>Mamiellophyceae</taxon>
        <taxon>Mamiellales</taxon>
        <taxon>Mamiellaceae</taxon>
        <taxon>Micromonas</taxon>
    </lineage>
</organism>
<accession>C1MKE4</accession>
<keyword evidence="5" id="KW-0489">Methyltransferase</keyword>
<dbReference type="SUPFAM" id="SSF53335">
    <property type="entry name" value="S-adenosyl-L-methionine-dependent methyltransferases"/>
    <property type="match status" value="1"/>
</dbReference>
<evidence type="ECO:0000256" key="1">
    <source>
        <dbReference type="ARBA" id="ARBA00004123"/>
    </source>
</evidence>
<dbReference type="OrthoDB" id="2877at2759"/>
<dbReference type="InterPro" id="IPR029063">
    <property type="entry name" value="SAM-dependent_MTases_sf"/>
</dbReference>
<comment type="subcellular location">
    <subcellularLocation>
        <location evidence="2">Cytoplasm</location>
    </subcellularLocation>
    <subcellularLocation>
        <location evidence="1">Nucleus</location>
    </subcellularLocation>
</comment>
<dbReference type="FunFam" id="3.40.50.150:FF:000017">
    <property type="entry name" value="probable 18S rRNA (Guanine-N(7))-methyltransferase"/>
    <property type="match status" value="1"/>
</dbReference>
<evidence type="ECO:0000256" key="4">
    <source>
        <dbReference type="ARBA" id="ARBA00022490"/>
    </source>
</evidence>
<dbReference type="PANTHER" id="PTHR12734">
    <property type="entry name" value="METHYLTRANSFERASE-RELATED"/>
    <property type="match status" value="1"/>
</dbReference>
<evidence type="ECO:0000256" key="3">
    <source>
        <dbReference type="ARBA" id="ARBA00005547"/>
    </source>
</evidence>
<dbReference type="GO" id="GO:0016435">
    <property type="term" value="F:rRNA (guanine) methyltransferase activity"/>
    <property type="evidence" value="ECO:0007669"/>
    <property type="project" value="InterPro"/>
</dbReference>
<sequence>MSRPEFTAPPQIFYNDVEARKYTHSSRVVEIQERLTERAVELLNIPDDGVPRLLLDVGCGSGLSGERLTSLGHEWIGTDISMNMLEVAQEREVLGGVVQYDMGHGCPFRPGVFDGCISISAIQWLCNADNSLHRPRRRLASFFNHLYRCLKRGSKAVLQFYPDNAEQVEMITTSALRVGFSGGLVVDYPNSTRAKKYFLVLAAGSESSATEFSASTHICGLVGDELLNKPGINIVGRKKARKNLSPSRKISSVSHSRSKRHPDNKGRAWIEKKKSQAQLKGKETARNSKYTGRKRKDRI</sequence>
<protein>
    <submittedName>
        <fullName evidence="12">Predicted protein</fullName>
    </submittedName>
</protein>
<feature type="compositionally biased region" description="Basic and acidic residues" evidence="9">
    <location>
        <begin position="261"/>
        <end position="286"/>
    </location>
</feature>
<evidence type="ECO:0000256" key="7">
    <source>
        <dbReference type="ARBA" id="ARBA00022691"/>
    </source>
</evidence>
<proteinExistence type="inferred from homology"/>
<comment type="similarity">
    <text evidence="3">Belongs to the class I-like SAM-binding methyltransferase superfamily. BUD23/WBSCR22 family.</text>
</comment>
<evidence type="ECO:0000259" key="10">
    <source>
        <dbReference type="Pfam" id="PF08241"/>
    </source>
</evidence>
<dbReference type="GeneID" id="9681691"/>
<dbReference type="EMBL" id="GG663736">
    <property type="protein sequence ID" value="EEH59358.1"/>
    <property type="molecule type" value="Genomic_DNA"/>
</dbReference>
<dbReference type="Pfam" id="PF08241">
    <property type="entry name" value="Methyltransf_11"/>
    <property type="match status" value="1"/>
</dbReference>
<dbReference type="GO" id="GO:0005737">
    <property type="term" value="C:cytoplasm"/>
    <property type="evidence" value="ECO:0007669"/>
    <property type="project" value="UniProtKB-SubCell"/>
</dbReference>
<feature type="domain" description="18S rRNA (guanine(1575)-N(7))-methyltransferase Bud23 C-terminal" evidence="11">
    <location>
        <begin position="253"/>
        <end position="296"/>
    </location>
</feature>
<evidence type="ECO:0000313" key="13">
    <source>
        <dbReference type="Proteomes" id="UP000001876"/>
    </source>
</evidence>
<dbReference type="OMA" id="WIQEKKE"/>
<reference evidence="12 13" key="1">
    <citation type="journal article" date="2009" name="Science">
        <title>Green evolution and dynamic adaptations revealed by genomes of the marine picoeukaryotes Micromonas.</title>
        <authorList>
            <person name="Worden A.Z."/>
            <person name="Lee J.H."/>
            <person name="Mock T."/>
            <person name="Rouze P."/>
            <person name="Simmons M.P."/>
            <person name="Aerts A.L."/>
            <person name="Allen A.E."/>
            <person name="Cuvelier M.L."/>
            <person name="Derelle E."/>
            <person name="Everett M.V."/>
            <person name="Foulon E."/>
            <person name="Grimwood J."/>
            <person name="Gundlach H."/>
            <person name="Henrissat B."/>
            <person name="Napoli C."/>
            <person name="McDonald S.M."/>
            <person name="Parker M.S."/>
            <person name="Rombauts S."/>
            <person name="Salamov A."/>
            <person name="Von Dassow P."/>
            <person name="Badger J.H."/>
            <person name="Coutinho P.M."/>
            <person name="Demir E."/>
            <person name="Dubchak I."/>
            <person name="Gentemann C."/>
            <person name="Eikrem W."/>
            <person name="Gready J.E."/>
            <person name="John U."/>
            <person name="Lanier W."/>
            <person name="Lindquist E.A."/>
            <person name="Lucas S."/>
            <person name="Mayer K.F."/>
            <person name="Moreau H."/>
            <person name="Not F."/>
            <person name="Otillar R."/>
            <person name="Panaud O."/>
            <person name="Pangilinan J."/>
            <person name="Paulsen I."/>
            <person name="Piegu B."/>
            <person name="Poliakov A."/>
            <person name="Robbens S."/>
            <person name="Schmutz J."/>
            <person name="Toulza E."/>
            <person name="Wyss T."/>
            <person name="Zelensky A."/>
            <person name="Zhou K."/>
            <person name="Armbrust E.V."/>
            <person name="Bhattacharya D."/>
            <person name="Goodenough U.W."/>
            <person name="Van de Peer Y."/>
            <person name="Grigoriev I.V."/>
        </authorList>
    </citation>
    <scope>NUCLEOTIDE SEQUENCE [LARGE SCALE GENOMIC DNA]</scope>
    <source>
        <strain evidence="12 13">CCMP1545</strain>
    </source>
</reference>